<feature type="non-terminal residue" evidence="1">
    <location>
        <position position="35"/>
    </location>
</feature>
<accession>A0A8S3B219</accession>
<dbReference type="EMBL" id="CAJOBI010179654">
    <property type="protein sequence ID" value="CAF4921050.1"/>
    <property type="molecule type" value="Genomic_DNA"/>
</dbReference>
<organism evidence="1 3">
    <name type="scientific">Rotaria magnacalcarata</name>
    <dbReference type="NCBI Taxonomy" id="392030"/>
    <lineage>
        <taxon>Eukaryota</taxon>
        <taxon>Metazoa</taxon>
        <taxon>Spiralia</taxon>
        <taxon>Gnathifera</taxon>
        <taxon>Rotifera</taxon>
        <taxon>Eurotatoria</taxon>
        <taxon>Bdelloidea</taxon>
        <taxon>Philodinida</taxon>
        <taxon>Philodinidae</taxon>
        <taxon>Rotaria</taxon>
    </lineage>
</organism>
<evidence type="ECO:0000313" key="1">
    <source>
        <dbReference type="EMBL" id="CAF4781458.1"/>
    </source>
</evidence>
<comment type="caution">
    <text evidence="1">The sequence shown here is derived from an EMBL/GenBank/DDBJ whole genome shotgun (WGS) entry which is preliminary data.</text>
</comment>
<gene>
    <name evidence="1" type="ORF">SMN809_LOCUS46363</name>
    <name evidence="2" type="ORF">SMN809_LOCUS52708</name>
</gene>
<reference evidence="1" key="1">
    <citation type="submission" date="2021-02" db="EMBL/GenBank/DDBJ databases">
        <authorList>
            <person name="Nowell W R."/>
        </authorList>
    </citation>
    <scope>NUCLEOTIDE SEQUENCE</scope>
</reference>
<feature type="non-terminal residue" evidence="1">
    <location>
        <position position="1"/>
    </location>
</feature>
<evidence type="ECO:0000313" key="3">
    <source>
        <dbReference type="Proteomes" id="UP000676336"/>
    </source>
</evidence>
<dbReference type="EMBL" id="CAJOBI010144102">
    <property type="protein sequence ID" value="CAF4781458.1"/>
    <property type="molecule type" value="Genomic_DNA"/>
</dbReference>
<dbReference type="AlphaFoldDB" id="A0A8S3B219"/>
<sequence>MKQLQYVNLRANNVSDPEELKKMAVLPLLRALVLL</sequence>
<name>A0A8S3B219_9BILA</name>
<proteinExistence type="predicted"/>
<dbReference type="Proteomes" id="UP000676336">
    <property type="component" value="Unassembled WGS sequence"/>
</dbReference>
<evidence type="ECO:0000313" key="2">
    <source>
        <dbReference type="EMBL" id="CAF4921050.1"/>
    </source>
</evidence>
<protein>
    <submittedName>
        <fullName evidence="1">Uncharacterized protein</fullName>
    </submittedName>
</protein>